<reference evidence="2 3" key="1">
    <citation type="submission" date="2021-02" db="EMBL/GenBank/DDBJ databases">
        <title>De Novo genome assembly of isolated myxobacteria.</title>
        <authorList>
            <person name="Stevens D.C."/>
        </authorList>
    </citation>
    <scope>NUCLEOTIDE SEQUENCE [LARGE SCALE GENOMIC DNA]</scope>
    <source>
        <strain evidence="3">SCPEA02</strain>
    </source>
</reference>
<evidence type="ECO:0000313" key="3">
    <source>
        <dbReference type="Proteomes" id="UP000662747"/>
    </source>
</evidence>
<proteinExistence type="predicted"/>
<dbReference type="Pfam" id="PF07676">
    <property type="entry name" value="PD40"/>
    <property type="match status" value="1"/>
</dbReference>
<gene>
    <name evidence="2" type="ORF">JY651_18330</name>
</gene>
<keyword evidence="1" id="KW-0732">Signal</keyword>
<evidence type="ECO:0000313" key="2">
    <source>
        <dbReference type="EMBL" id="QSQ26760.1"/>
    </source>
</evidence>
<keyword evidence="3" id="KW-1185">Reference proteome</keyword>
<dbReference type="InterPro" id="IPR011042">
    <property type="entry name" value="6-blade_b-propeller_TolB-like"/>
</dbReference>
<dbReference type="Proteomes" id="UP000662747">
    <property type="component" value="Chromosome"/>
</dbReference>
<feature type="chain" id="PRO_5046759112" evidence="1">
    <location>
        <begin position="28"/>
        <end position="225"/>
    </location>
</feature>
<dbReference type="InterPro" id="IPR011659">
    <property type="entry name" value="WD40"/>
</dbReference>
<accession>A0ABX7P8L2</accession>
<dbReference type="Gene3D" id="2.120.10.30">
    <property type="entry name" value="TolB, C-terminal domain"/>
    <property type="match status" value="1"/>
</dbReference>
<organism evidence="2 3">
    <name type="scientific">Pyxidicoccus parkwayensis</name>
    <dbReference type="NCBI Taxonomy" id="2813578"/>
    <lineage>
        <taxon>Bacteria</taxon>
        <taxon>Pseudomonadati</taxon>
        <taxon>Myxococcota</taxon>
        <taxon>Myxococcia</taxon>
        <taxon>Myxococcales</taxon>
        <taxon>Cystobacterineae</taxon>
        <taxon>Myxococcaceae</taxon>
        <taxon>Pyxidicoccus</taxon>
    </lineage>
</organism>
<dbReference type="SUPFAM" id="SSF82171">
    <property type="entry name" value="DPP6 N-terminal domain-like"/>
    <property type="match status" value="1"/>
</dbReference>
<feature type="signal peptide" evidence="1">
    <location>
        <begin position="1"/>
        <end position="27"/>
    </location>
</feature>
<protein>
    <submittedName>
        <fullName evidence="2">PD40 domain-containing protein</fullName>
    </submittedName>
</protein>
<evidence type="ECO:0000256" key="1">
    <source>
        <dbReference type="SAM" id="SignalP"/>
    </source>
</evidence>
<sequence>MPTLRSSMKAAVPALLAVLLLALPAQARGPSVVEEKGRIVLVEANGKRRPLTSSAQDSQPRLSPDGKAVVFVRDVSGKKVESATGEVEANEVWWVDTAGGKPRRLVASAASDDPKTFLGALQDPQFSPDGKSVFFLSAAWATSGAVHKVDVATGKEQFVTPGNSLEVILRGEHQGKLIVQQHKYFLGGGSYDWFWLLEPDGKQVGPIGDDVSRFRELYLQEPASP</sequence>
<dbReference type="RefSeq" id="WP_206728302.1">
    <property type="nucleotide sequence ID" value="NZ_CP071090.1"/>
</dbReference>
<dbReference type="EMBL" id="CP071090">
    <property type="protein sequence ID" value="QSQ26760.1"/>
    <property type="molecule type" value="Genomic_DNA"/>
</dbReference>
<name>A0ABX7P8L2_9BACT</name>